<dbReference type="Pfam" id="PF01554">
    <property type="entry name" value="MatE"/>
    <property type="match status" value="1"/>
</dbReference>
<dbReference type="GO" id="GO:0015297">
    <property type="term" value="F:antiporter activity"/>
    <property type="evidence" value="ECO:0007669"/>
    <property type="project" value="InterPro"/>
</dbReference>
<dbReference type="GO" id="GO:0042910">
    <property type="term" value="F:xenobiotic transmembrane transporter activity"/>
    <property type="evidence" value="ECO:0007669"/>
    <property type="project" value="InterPro"/>
</dbReference>
<keyword evidence="2" id="KW-0472">Membrane</keyword>
<dbReference type="GO" id="GO:0016020">
    <property type="term" value="C:membrane"/>
    <property type="evidence" value="ECO:0007669"/>
    <property type="project" value="InterPro"/>
</dbReference>
<proteinExistence type="inferred from homology"/>
<dbReference type="eggNOG" id="KOG1347">
    <property type="taxonomic scope" value="Eukaryota"/>
</dbReference>
<evidence type="ECO:0000256" key="2">
    <source>
        <dbReference type="SAM" id="Phobius"/>
    </source>
</evidence>
<keyword evidence="4" id="KW-1185">Reference proteome</keyword>
<evidence type="ECO:0000313" key="3">
    <source>
        <dbReference type="EMBL" id="KFK24346.1"/>
    </source>
</evidence>
<name>A0A087G394_ARAAL</name>
<reference evidence="4" key="1">
    <citation type="journal article" date="2015" name="Nat. Plants">
        <title>Genome expansion of Arabis alpina linked with retrotransposition and reduced symmetric DNA methylation.</title>
        <authorList>
            <person name="Willing E.M."/>
            <person name="Rawat V."/>
            <person name="Mandakova T."/>
            <person name="Maumus F."/>
            <person name="James G.V."/>
            <person name="Nordstroem K.J."/>
            <person name="Becker C."/>
            <person name="Warthmann N."/>
            <person name="Chica C."/>
            <person name="Szarzynska B."/>
            <person name="Zytnicki M."/>
            <person name="Albani M.C."/>
            <person name="Kiefer C."/>
            <person name="Bergonzi S."/>
            <person name="Castaings L."/>
            <person name="Mateos J.L."/>
            <person name="Berns M.C."/>
            <person name="Bujdoso N."/>
            <person name="Piofczyk T."/>
            <person name="de Lorenzo L."/>
            <person name="Barrero-Sicilia C."/>
            <person name="Mateos I."/>
            <person name="Piednoel M."/>
            <person name="Hagmann J."/>
            <person name="Chen-Min-Tao R."/>
            <person name="Iglesias-Fernandez R."/>
            <person name="Schuster S.C."/>
            <person name="Alonso-Blanco C."/>
            <person name="Roudier F."/>
            <person name="Carbonero P."/>
            <person name="Paz-Ares J."/>
            <person name="Davis S.J."/>
            <person name="Pecinka A."/>
            <person name="Quesneville H."/>
            <person name="Colot V."/>
            <person name="Lysak M.A."/>
            <person name="Weigel D."/>
            <person name="Coupland G."/>
            <person name="Schneeberger K."/>
        </authorList>
    </citation>
    <scope>NUCLEOTIDE SEQUENCE [LARGE SCALE GENOMIC DNA]</scope>
    <source>
        <strain evidence="4">cv. Pajares</strain>
    </source>
</reference>
<organism evidence="3 4">
    <name type="scientific">Arabis alpina</name>
    <name type="common">Alpine rock-cress</name>
    <dbReference type="NCBI Taxonomy" id="50452"/>
    <lineage>
        <taxon>Eukaryota</taxon>
        <taxon>Viridiplantae</taxon>
        <taxon>Streptophyta</taxon>
        <taxon>Embryophyta</taxon>
        <taxon>Tracheophyta</taxon>
        <taxon>Spermatophyta</taxon>
        <taxon>Magnoliopsida</taxon>
        <taxon>eudicotyledons</taxon>
        <taxon>Gunneridae</taxon>
        <taxon>Pentapetalae</taxon>
        <taxon>rosids</taxon>
        <taxon>malvids</taxon>
        <taxon>Brassicales</taxon>
        <taxon>Brassicaceae</taxon>
        <taxon>Arabideae</taxon>
        <taxon>Arabis</taxon>
    </lineage>
</organism>
<evidence type="ECO:0000313" key="4">
    <source>
        <dbReference type="Proteomes" id="UP000029120"/>
    </source>
</evidence>
<dbReference type="InterPro" id="IPR002528">
    <property type="entry name" value="MATE_fam"/>
</dbReference>
<dbReference type="OrthoDB" id="2126698at2759"/>
<dbReference type="Gramene" id="KFK24346">
    <property type="protein sequence ID" value="KFK24346"/>
    <property type="gene ID" value="AALP_AAs70657U000100"/>
</dbReference>
<protein>
    <submittedName>
        <fullName evidence="3">Uncharacterized protein</fullName>
    </submittedName>
</protein>
<accession>A0A087G394</accession>
<dbReference type="AlphaFoldDB" id="A0A087G394"/>
<gene>
    <name evidence="3" type="ORF">AALP_AAs70657U000100</name>
</gene>
<keyword evidence="2" id="KW-1133">Transmembrane helix</keyword>
<comment type="similarity">
    <text evidence="1">Belongs to the multi antimicrobial extrusion (MATE) (TC 2.A.66.1) family.</text>
</comment>
<feature type="transmembrane region" description="Helical" evidence="2">
    <location>
        <begin position="39"/>
        <end position="63"/>
    </location>
</feature>
<sequence>MQQNQAMMREERENVLSWTLIGEEEKKTSSIKEEVKKQLWLSGPLIAVSVLQFSLQIISVMFVGHLGSLPLSAASIATSFASVTGLTFLRIWIKGEYL</sequence>
<dbReference type="EMBL" id="KL969655">
    <property type="protein sequence ID" value="KFK24346.1"/>
    <property type="molecule type" value="Genomic_DNA"/>
</dbReference>
<feature type="transmembrane region" description="Helical" evidence="2">
    <location>
        <begin position="69"/>
        <end position="93"/>
    </location>
</feature>
<dbReference type="PANTHER" id="PTHR11206">
    <property type="entry name" value="MULTIDRUG RESISTANCE PROTEIN"/>
    <property type="match status" value="1"/>
</dbReference>
<dbReference type="Proteomes" id="UP000029120">
    <property type="component" value="Unassembled WGS sequence"/>
</dbReference>
<keyword evidence="2" id="KW-0812">Transmembrane</keyword>
<evidence type="ECO:0000256" key="1">
    <source>
        <dbReference type="ARBA" id="ARBA00010199"/>
    </source>
</evidence>